<name>A0AA88GIN5_NAELO</name>
<dbReference type="GeneID" id="68101480"/>
<protein>
    <submittedName>
        <fullName evidence="1">Uncharacterized protein</fullName>
    </submittedName>
</protein>
<sequence length="469" mass="54143">MQRLSNTLETTKKKKSSSDPYEVLLRKSTFPIQAFANGNGLQWADYEKALGWCKYYDEEKRNSSDSSSDSLLDDEYRNLLSHLLKNYEIASCTSREQSSSSTSMSNNVSMTELFLTSCLFHSTFSIPFLKSTHDGTMNGKKLEFYGRVLNDWFQYKMTQSKEQEEVTAKTAFDFLLNDDHDEEMIDSNMEDDVNFDFKENTSKQDASNIMFENPIITMIEHLSRLVENGALLSQFTTIVFSQDIDEKSLEEYSLNKLLTCFSSPIEFCTKTKRVSYPYAYFVSHQLSMVANQLPDASQSSIIIIEYCQRLVVKLSREVVGLETLIISLGILKSRNESHFHFFSKIMFDIWSSKIMCQFNRQSKYLMSLVTESYEISLLDVGLCPYVILQVADFSNDWRNHVVTEITKKILAFKHTSSDETRNGCSELCTDPYLNYLISIMSDYGSLELSNFMKQWKKCVTQQFSCSSWI</sequence>
<keyword evidence="2" id="KW-1185">Reference proteome</keyword>
<comment type="caution">
    <text evidence="1">The sequence shown here is derived from an EMBL/GenBank/DDBJ whole genome shotgun (WGS) entry which is preliminary data.</text>
</comment>
<accession>A0AA88GIN5</accession>
<proteinExistence type="predicted"/>
<organism evidence="1 2">
    <name type="scientific">Naegleria lovaniensis</name>
    <name type="common">Amoeba</name>
    <dbReference type="NCBI Taxonomy" id="51637"/>
    <lineage>
        <taxon>Eukaryota</taxon>
        <taxon>Discoba</taxon>
        <taxon>Heterolobosea</taxon>
        <taxon>Tetramitia</taxon>
        <taxon>Eutetramitia</taxon>
        <taxon>Vahlkampfiidae</taxon>
        <taxon>Naegleria</taxon>
    </lineage>
</organism>
<gene>
    <name evidence="1" type="ORF">C9374_009026</name>
</gene>
<dbReference type="Proteomes" id="UP000816034">
    <property type="component" value="Unassembled WGS sequence"/>
</dbReference>
<dbReference type="RefSeq" id="XP_044544772.1">
    <property type="nucleotide sequence ID" value="XM_044699168.1"/>
</dbReference>
<dbReference type="AlphaFoldDB" id="A0AA88GIN5"/>
<evidence type="ECO:0000313" key="2">
    <source>
        <dbReference type="Proteomes" id="UP000816034"/>
    </source>
</evidence>
<dbReference type="EMBL" id="PYSW02000037">
    <property type="protein sequence ID" value="KAG2377510.1"/>
    <property type="molecule type" value="Genomic_DNA"/>
</dbReference>
<reference evidence="1 2" key="1">
    <citation type="journal article" date="2018" name="BMC Genomics">
        <title>The genome of Naegleria lovaniensis, the basis for a comparative approach to unravel pathogenicity factors of the human pathogenic amoeba N. fowleri.</title>
        <authorList>
            <person name="Liechti N."/>
            <person name="Schurch N."/>
            <person name="Bruggmann R."/>
            <person name="Wittwer M."/>
        </authorList>
    </citation>
    <scope>NUCLEOTIDE SEQUENCE [LARGE SCALE GENOMIC DNA]</scope>
    <source>
        <strain evidence="1 2">ATCC 30569</strain>
    </source>
</reference>
<evidence type="ECO:0000313" key="1">
    <source>
        <dbReference type="EMBL" id="KAG2377510.1"/>
    </source>
</evidence>